<feature type="domain" description="C2H2-type" evidence="11">
    <location>
        <begin position="129"/>
        <end position="156"/>
    </location>
</feature>
<dbReference type="Gene3D" id="3.30.160.60">
    <property type="entry name" value="Classic Zinc Finger"/>
    <property type="match status" value="1"/>
</dbReference>
<dbReference type="PANTHER" id="PTHR46352:SF14">
    <property type="entry name" value="PROTEIN SENSITIVE TO PROTON RHIZOTOXICITY 2-LIKE"/>
    <property type="match status" value="1"/>
</dbReference>
<evidence type="ECO:0000259" key="11">
    <source>
        <dbReference type="PROSITE" id="PS50157"/>
    </source>
</evidence>
<feature type="region of interest" description="Disordered" evidence="10">
    <location>
        <begin position="1"/>
        <end position="27"/>
    </location>
</feature>
<dbReference type="GO" id="GO:0010044">
    <property type="term" value="P:response to aluminum ion"/>
    <property type="evidence" value="ECO:0007669"/>
    <property type="project" value="InterPro"/>
</dbReference>
<keyword evidence="4 9" id="KW-0863">Zinc-finger</keyword>
<dbReference type="InterPro" id="IPR044300">
    <property type="entry name" value="STOP1/2"/>
</dbReference>
<dbReference type="GO" id="GO:0005634">
    <property type="term" value="C:nucleus"/>
    <property type="evidence" value="ECO:0007669"/>
    <property type="project" value="UniProtKB-SubCell"/>
</dbReference>
<dbReference type="GO" id="GO:0010447">
    <property type="term" value="P:response to acidic pH"/>
    <property type="evidence" value="ECO:0007669"/>
    <property type="project" value="InterPro"/>
</dbReference>
<feature type="region of interest" description="Disordered" evidence="10">
    <location>
        <begin position="87"/>
        <end position="112"/>
    </location>
</feature>
<dbReference type="InterPro" id="IPR058196">
    <property type="entry name" value="zf-C2H2_STOP1/2_C"/>
</dbReference>
<protein>
    <recommendedName>
        <fullName evidence="11">C2H2-type domain-containing protein</fullName>
    </recommendedName>
</protein>
<dbReference type="GO" id="GO:0008270">
    <property type="term" value="F:zinc ion binding"/>
    <property type="evidence" value="ECO:0007669"/>
    <property type="project" value="UniProtKB-KW"/>
</dbReference>
<dbReference type="Pfam" id="PF23115">
    <property type="entry name" value="zf-C2H2_STOP2_3rd"/>
    <property type="match status" value="1"/>
</dbReference>
<dbReference type="SMART" id="SM00355">
    <property type="entry name" value="ZnF_C2H2"/>
    <property type="match status" value="3"/>
</dbReference>
<organism evidence="12 13">
    <name type="scientific">Cuscuta australis</name>
    <dbReference type="NCBI Taxonomy" id="267555"/>
    <lineage>
        <taxon>Eukaryota</taxon>
        <taxon>Viridiplantae</taxon>
        <taxon>Streptophyta</taxon>
        <taxon>Embryophyta</taxon>
        <taxon>Tracheophyta</taxon>
        <taxon>Spermatophyta</taxon>
        <taxon>Magnoliopsida</taxon>
        <taxon>eudicotyledons</taxon>
        <taxon>Gunneridae</taxon>
        <taxon>Pentapetalae</taxon>
        <taxon>asterids</taxon>
        <taxon>lamiids</taxon>
        <taxon>Solanales</taxon>
        <taxon>Convolvulaceae</taxon>
        <taxon>Cuscuteae</taxon>
        <taxon>Cuscuta</taxon>
        <taxon>Cuscuta subgen. Grammica</taxon>
        <taxon>Cuscuta sect. Cleistogrammica</taxon>
    </lineage>
</organism>
<comment type="caution">
    <text evidence="12">The sequence shown here is derived from an EMBL/GenBank/DDBJ whole genome shotgun (WGS) entry which is preliminary data.</text>
</comment>
<dbReference type="PROSITE" id="PS50157">
    <property type="entry name" value="ZINC_FINGER_C2H2_2"/>
    <property type="match status" value="1"/>
</dbReference>
<evidence type="ECO:0000256" key="9">
    <source>
        <dbReference type="PROSITE-ProRule" id="PRU00042"/>
    </source>
</evidence>
<dbReference type="AlphaFoldDB" id="A0A328E8S0"/>
<evidence type="ECO:0000256" key="7">
    <source>
        <dbReference type="ARBA" id="ARBA00023163"/>
    </source>
</evidence>
<keyword evidence="3" id="KW-0677">Repeat</keyword>
<evidence type="ECO:0000313" key="12">
    <source>
        <dbReference type="EMBL" id="RAL53068.1"/>
    </source>
</evidence>
<feature type="compositionally biased region" description="Basic and acidic residues" evidence="10">
    <location>
        <begin position="98"/>
        <end position="108"/>
    </location>
</feature>
<dbReference type="PROSITE" id="PS00028">
    <property type="entry name" value="ZINC_FINGER_C2H2_1"/>
    <property type="match status" value="1"/>
</dbReference>
<evidence type="ECO:0000256" key="6">
    <source>
        <dbReference type="ARBA" id="ARBA00023015"/>
    </source>
</evidence>
<dbReference type="EMBL" id="NQVE01000028">
    <property type="protein sequence ID" value="RAL53068.1"/>
    <property type="molecule type" value="Genomic_DNA"/>
</dbReference>
<dbReference type="FunFam" id="3.30.160.60:FF:000145">
    <property type="entry name" value="Zinc finger protein 574"/>
    <property type="match status" value="1"/>
</dbReference>
<evidence type="ECO:0000256" key="3">
    <source>
        <dbReference type="ARBA" id="ARBA00022737"/>
    </source>
</evidence>
<dbReference type="PANTHER" id="PTHR46352">
    <property type="entry name" value="PROTEIN SENSITIVE TO PROTON RHIZOTOXICITY 1"/>
    <property type="match status" value="1"/>
</dbReference>
<evidence type="ECO:0000256" key="2">
    <source>
        <dbReference type="ARBA" id="ARBA00022723"/>
    </source>
</evidence>
<dbReference type="SUPFAM" id="SSF57667">
    <property type="entry name" value="beta-beta-alpha zinc fingers"/>
    <property type="match status" value="1"/>
</dbReference>
<keyword evidence="5" id="KW-0862">Zinc</keyword>
<dbReference type="InterPro" id="IPR036236">
    <property type="entry name" value="Znf_C2H2_sf"/>
</dbReference>
<dbReference type="Proteomes" id="UP000249390">
    <property type="component" value="Unassembled WGS sequence"/>
</dbReference>
<evidence type="ECO:0000256" key="4">
    <source>
        <dbReference type="ARBA" id="ARBA00022771"/>
    </source>
</evidence>
<gene>
    <name evidence="12" type="ORF">DM860_016303</name>
</gene>
<name>A0A328E8S0_9ASTE</name>
<dbReference type="Pfam" id="PF00096">
    <property type="entry name" value="zf-C2H2"/>
    <property type="match status" value="1"/>
</dbReference>
<keyword evidence="7" id="KW-0804">Transcription</keyword>
<evidence type="ECO:0000313" key="13">
    <source>
        <dbReference type="Proteomes" id="UP000249390"/>
    </source>
</evidence>
<accession>A0A328E8S0</accession>
<proteinExistence type="predicted"/>
<keyword evidence="13" id="KW-1185">Reference proteome</keyword>
<keyword evidence="6" id="KW-0805">Transcription regulation</keyword>
<evidence type="ECO:0000256" key="5">
    <source>
        <dbReference type="ARBA" id="ARBA00022833"/>
    </source>
</evidence>
<keyword evidence="2" id="KW-0479">Metal-binding</keyword>
<dbReference type="InterPro" id="IPR059161">
    <property type="entry name" value="Znf-C2H2_STOP1/2_3rd"/>
</dbReference>
<reference evidence="12 13" key="1">
    <citation type="submission" date="2018-06" db="EMBL/GenBank/DDBJ databases">
        <title>The Genome of Cuscuta australis (Dodder) Provides Insight into the Evolution of Plant Parasitism.</title>
        <authorList>
            <person name="Liu H."/>
        </authorList>
    </citation>
    <scope>NUCLEOTIDE SEQUENCE [LARGE SCALE GENOMIC DNA]</scope>
    <source>
        <strain evidence="13">cv. Yunnan</strain>
        <tissue evidence="12">Vines</tissue>
    </source>
</reference>
<dbReference type="InterPro" id="IPR013087">
    <property type="entry name" value="Znf_C2H2_type"/>
</dbReference>
<comment type="subcellular location">
    <subcellularLocation>
        <location evidence="1">Nucleus</location>
    </subcellularLocation>
</comment>
<sequence length="349" mass="38637">MSFFGDLRHTPAATKPPGMATVSGGGVTDRSVPLRNLSYVRDRVDSLQKFLSDSVSSNAPLGRDEMDRVSAELSSAIRQIIANGASLLSPNQTGGETADGRAPDRGEGGGEDSEIIEMDAVQLMAEHVHFCEICGKGFKRDANLRMHMRAHGNQYKTPEALAKPERSPDPIVSGRIALFSCPFPGCSRNKSHRKFRPLKSAICVKNHFRRSHCPKTYLCTRCNTKSFSVMADLNNHMKNCGRTKWKCSCGTSFSRKDKLFGHIALFEGHMPAVTEEEDDEAAVIAMEVDETEKKMDMELEELNSMDRFLDDYGSVENFWFQNTFGSSSTTTTTTSVDLGTTVIDNFFSF</sequence>
<keyword evidence="8" id="KW-0539">Nucleus</keyword>
<evidence type="ECO:0000256" key="8">
    <source>
        <dbReference type="ARBA" id="ARBA00023242"/>
    </source>
</evidence>
<dbReference type="Pfam" id="PF23118">
    <property type="entry name" value="zf-C2H2_STOP2_C"/>
    <property type="match status" value="1"/>
</dbReference>
<evidence type="ECO:0000256" key="1">
    <source>
        <dbReference type="ARBA" id="ARBA00004123"/>
    </source>
</evidence>
<evidence type="ECO:0000256" key="10">
    <source>
        <dbReference type="SAM" id="MobiDB-lite"/>
    </source>
</evidence>